<evidence type="ECO:0000256" key="9">
    <source>
        <dbReference type="ARBA" id="ARBA00049563"/>
    </source>
</evidence>
<proteinExistence type="inferred from homology"/>
<comment type="subunit">
    <text evidence="10">Monomer.</text>
</comment>
<feature type="site" description="Interaction with substrate tRNA" evidence="10">
    <location>
        <position position="102"/>
    </location>
</feature>
<comment type="caution">
    <text evidence="14">The sequence shown here is derived from an EMBL/GenBank/DDBJ whole genome shotgun (WGS) entry which is preliminary data.</text>
</comment>
<dbReference type="AlphaFoldDB" id="U2S0F8"/>
<evidence type="ECO:0000313" key="15">
    <source>
        <dbReference type="Proteomes" id="UP000016637"/>
    </source>
</evidence>
<evidence type="ECO:0000256" key="10">
    <source>
        <dbReference type="HAMAP-Rule" id="MF_00185"/>
    </source>
</evidence>
<evidence type="ECO:0000256" key="11">
    <source>
        <dbReference type="RuleBase" id="RU003783"/>
    </source>
</evidence>
<dbReference type="RefSeq" id="WP_021753115.1">
    <property type="nucleotide sequence ID" value="NZ_KI271847.1"/>
</dbReference>
<comment type="caution">
    <text evidence="10">Lacks conserved residue(s) required for the propagation of feature annotation.</text>
</comment>
<evidence type="ECO:0000256" key="2">
    <source>
        <dbReference type="ARBA" id="ARBA00003213"/>
    </source>
</evidence>
<keyword evidence="7 10" id="KW-0067">ATP-binding</keyword>
<evidence type="ECO:0000256" key="12">
    <source>
        <dbReference type="RuleBase" id="RU003784"/>
    </source>
</evidence>
<dbReference type="Proteomes" id="UP000016637">
    <property type="component" value="Unassembled WGS sequence"/>
</dbReference>
<organism evidence="14 15">
    <name type="scientific">Gemella bergeri ATCC 700627</name>
    <dbReference type="NCBI Taxonomy" id="1321820"/>
    <lineage>
        <taxon>Bacteria</taxon>
        <taxon>Bacillati</taxon>
        <taxon>Bacillota</taxon>
        <taxon>Bacilli</taxon>
        <taxon>Bacillales</taxon>
        <taxon>Gemellaceae</taxon>
        <taxon>Gemella</taxon>
    </lineage>
</organism>
<evidence type="ECO:0000256" key="13">
    <source>
        <dbReference type="RuleBase" id="RU003785"/>
    </source>
</evidence>
<comment type="function">
    <text evidence="2 10 12">Catalyzes the transfer of a dimethylallyl group onto the adenine at position 37 in tRNAs that read codons beginning with uridine, leading to the formation of N6-(dimethylallyl)adenosine (i(6)A).</text>
</comment>
<evidence type="ECO:0000313" key="14">
    <source>
        <dbReference type="EMBL" id="ERK59258.1"/>
    </source>
</evidence>
<dbReference type="EC" id="2.5.1.75" evidence="10"/>
<sequence length="298" mass="34593">MNKIPLIAMVGPTAVGKTEQSIKLSKKLNCEIISIDSVQIYKYFNIGSAKVTKEEMGGVIHHLIDELEPSDSCSVYDFQKLARKKIEEVYNKGKLPLLIGGTGFYMNAVLNDYNFSELAYIGEVTPEEAKIYLKENDPETYKSIDLENSRRVINAYNYAISEKKSIVHNKNGNKIFEKYNPYIIILNRDREELYKRINRRVEIMFETGLEQEVKDIIEKYGKNLQPLGAIGYKEMLPYLAGEVDKDLTINNIAKNSRHYAKRQLTWFRNKMNGTWYNVIDEKLTENIETDIRKFFQIN</sequence>
<evidence type="ECO:0000256" key="4">
    <source>
        <dbReference type="ARBA" id="ARBA00022679"/>
    </source>
</evidence>
<dbReference type="SUPFAM" id="SSF52540">
    <property type="entry name" value="P-loop containing nucleoside triphosphate hydrolases"/>
    <property type="match status" value="2"/>
</dbReference>
<dbReference type="InterPro" id="IPR039657">
    <property type="entry name" value="Dimethylallyltransferase"/>
</dbReference>
<evidence type="ECO:0000256" key="5">
    <source>
        <dbReference type="ARBA" id="ARBA00022694"/>
    </source>
</evidence>
<reference evidence="14 15" key="1">
    <citation type="submission" date="2013-08" db="EMBL/GenBank/DDBJ databases">
        <authorList>
            <person name="Weinstock G."/>
            <person name="Sodergren E."/>
            <person name="Wylie T."/>
            <person name="Fulton L."/>
            <person name="Fulton R."/>
            <person name="Fronick C."/>
            <person name="O'Laughlin M."/>
            <person name="Godfrey J."/>
            <person name="Miner T."/>
            <person name="Herter B."/>
            <person name="Appelbaum E."/>
            <person name="Cordes M."/>
            <person name="Lek S."/>
            <person name="Wollam A."/>
            <person name="Pepin K.H."/>
            <person name="Palsikar V.B."/>
            <person name="Mitreva M."/>
            <person name="Wilson R.K."/>
        </authorList>
    </citation>
    <scope>NUCLEOTIDE SEQUENCE [LARGE SCALE GENOMIC DNA]</scope>
    <source>
        <strain evidence="14 15">ATCC 700627</strain>
    </source>
</reference>
<name>U2S0F8_9BACL</name>
<keyword evidence="5 10" id="KW-0819">tRNA processing</keyword>
<dbReference type="GO" id="GO:0052381">
    <property type="term" value="F:tRNA dimethylallyltransferase activity"/>
    <property type="evidence" value="ECO:0007669"/>
    <property type="project" value="UniProtKB-UniRule"/>
</dbReference>
<dbReference type="NCBIfam" id="TIGR00174">
    <property type="entry name" value="miaA"/>
    <property type="match status" value="1"/>
</dbReference>
<feature type="region of interest" description="Interaction with substrate tRNA" evidence="10">
    <location>
        <begin position="36"/>
        <end position="39"/>
    </location>
</feature>
<dbReference type="GO" id="GO:0005524">
    <property type="term" value="F:ATP binding"/>
    <property type="evidence" value="ECO:0007669"/>
    <property type="project" value="UniProtKB-UniRule"/>
</dbReference>
<dbReference type="PANTHER" id="PTHR11088">
    <property type="entry name" value="TRNA DIMETHYLALLYLTRANSFERASE"/>
    <property type="match status" value="1"/>
</dbReference>
<dbReference type="HOGENOM" id="CLU_032616_0_1_9"/>
<dbReference type="eggNOG" id="COG0324">
    <property type="taxonomic scope" value="Bacteria"/>
</dbReference>
<evidence type="ECO:0000256" key="6">
    <source>
        <dbReference type="ARBA" id="ARBA00022741"/>
    </source>
</evidence>
<dbReference type="PANTHER" id="PTHR11088:SF60">
    <property type="entry name" value="TRNA DIMETHYLALLYLTRANSFERASE"/>
    <property type="match status" value="1"/>
</dbReference>
<dbReference type="PATRIC" id="fig|1321820.3.peg.577"/>
<dbReference type="EMBL" id="AWVP01000035">
    <property type="protein sequence ID" value="ERK59258.1"/>
    <property type="molecule type" value="Genomic_DNA"/>
</dbReference>
<dbReference type="InterPro" id="IPR018022">
    <property type="entry name" value="IPT"/>
</dbReference>
<feature type="binding site" evidence="10">
    <location>
        <begin position="11"/>
        <end position="18"/>
    </location>
    <ligand>
        <name>ATP</name>
        <dbReference type="ChEBI" id="CHEBI:30616"/>
    </ligand>
</feature>
<comment type="catalytic activity">
    <reaction evidence="9 10 11">
        <text>adenosine(37) in tRNA + dimethylallyl diphosphate = N(6)-dimethylallyladenosine(37) in tRNA + diphosphate</text>
        <dbReference type="Rhea" id="RHEA:26482"/>
        <dbReference type="Rhea" id="RHEA-COMP:10162"/>
        <dbReference type="Rhea" id="RHEA-COMP:10375"/>
        <dbReference type="ChEBI" id="CHEBI:33019"/>
        <dbReference type="ChEBI" id="CHEBI:57623"/>
        <dbReference type="ChEBI" id="CHEBI:74411"/>
        <dbReference type="ChEBI" id="CHEBI:74415"/>
        <dbReference type="EC" id="2.5.1.75"/>
    </reaction>
</comment>
<dbReference type="Gene3D" id="1.10.287.890">
    <property type="entry name" value="Crystal structure of tRNA isopentenylpyrophosphate transferase (bh2366) domain"/>
    <property type="match status" value="1"/>
</dbReference>
<dbReference type="Pfam" id="PF01715">
    <property type="entry name" value="IPPT"/>
    <property type="match status" value="1"/>
</dbReference>
<accession>U2S0F8</accession>
<feature type="binding site" evidence="10">
    <location>
        <begin position="13"/>
        <end position="18"/>
    </location>
    <ligand>
        <name>substrate</name>
    </ligand>
</feature>
<evidence type="ECO:0000256" key="3">
    <source>
        <dbReference type="ARBA" id="ARBA00005842"/>
    </source>
</evidence>
<keyword evidence="8 10" id="KW-0460">Magnesium</keyword>
<gene>
    <name evidence="10" type="primary">miaA</name>
    <name evidence="14" type="ORF">HMPREF1983_00590</name>
</gene>
<evidence type="ECO:0000256" key="8">
    <source>
        <dbReference type="ARBA" id="ARBA00022842"/>
    </source>
</evidence>
<keyword evidence="6 10" id="KW-0547">Nucleotide-binding</keyword>
<evidence type="ECO:0000256" key="1">
    <source>
        <dbReference type="ARBA" id="ARBA00001946"/>
    </source>
</evidence>
<dbReference type="GO" id="GO:0006400">
    <property type="term" value="P:tRNA modification"/>
    <property type="evidence" value="ECO:0007669"/>
    <property type="project" value="TreeGrafter"/>
</dbReference>
<comment type="cofactor">
    <cofactor evidence="1 10">
        <name>Mg(2+)</name>
        <dbReference type="ChEBI" id="CHEBI:18420"/>
    </cofactor>
</comment>
<dbReference type="HAMAP" id="MF_00185">
    <property type="entry name" value="IPP_trans"/>
    <property type="match status" value="1"/>
</dbReference>
<evidence type="ECO:0000256" key="7">
    <source>
        <dbReference type="ARBA" id="ARBA00022840"/>
    </source>
</evidence>
<keyword evidence="4 10" id="KW-0808">Transferase</keyword>
<dbReference type="InterPro" id="IPR027417">
    <property type="entry name" value="P-loop_NTPase"/>
</dbReference>
<dbReference type="Gene3D" id="3.40.50.300">
    <property type="entry name" value="P-loop containing nucleotide triphosphate hydrolases"/>
    <property type="match status" value="1"/>
</dbReference>
<protein>
    <recommendedName>
        <fullName evidence="10">tRNA dimethylallyltransferase</fullName>
        <ecNumber evidence="10">2.5.1.75</ecNumber>
    </recommendedName>
    <alternativeName>
        <fullName evidence="10">Dimethylallyl diphosphate:tRNA dimethylallyltransferase</fullName>
        <shortName evidence="10">DMAPP:tRNA dimethylallyltransferase</shortName>
        <shortName evidence="10">DMATase</shortName>
    </alternativeName>
    <alternativeName>
        <fullName evidence="10">Isopentenyl-diphosphate:tRNA isopentenyltransferase</fullName>
        <shortName evidence="10">IPP transferase</shortName>
        <shortName evidence="10">IPPT</shortName>
        <shortName evidence="10">IPTase</shortName>
    </alternativeName>
</protein>
<comment type="similarity">
    <text evidence="3 10 13">Belongs to the IPP transferase family.</text>
</comment>
<keyword evidence="15" id="KW-1185">Reference proteome</keyword>